<feature type="domain" description="Siroheme decarboxylase NirL-like HTH" evidence="7">
    <location>
        <begin position="4"/>
        <end position="44"/>
    </location>
</feature>
<evidence type="ECO:0000256" key="1">
    <source>
        <dbReference type="ARBA" id="ARBA00023239"/>
    </source>
</evidence>
<reference evidence="8 9" key="1">
    <citation type="submission" date="2017-11" db="EMBL/GenBank/DDBJ databases">
        <title>Draft genome sequence of magnetotactic bacterium Magnetospirillum kuznetsovii LBB-42.</title>
        <authorList>
            <person name="Grouzdev D.S."/>
            <person name="Rysina M.S."/>
            <person name="Baslerov R.V."/>
            <person name="Koziaeva V."/>
        </authorList>
    </citation>
    <scope>NUCLEOTIDE SEQUENCE [LARGE SCALE GENOMIC DNA]</scope>
    <source>
        <strain evidence="8 9">LBB-42</strain>
    </source>
</reference>
<dbReference type="InterPro" id="IPR040523">
    <property type="entry name" value="AsnC_trans_reg2"/>
</dbReference>
<evidence type="ECO:0000313" key="9">
    <source>
        <dbReference type="Proteomes" id="UP000251075"/>
    </source>
</evidence>
<name>A0A364P2N0_9PROT</name>
<keyword evidence="9" id="KW-1185">Reference proteome</keyword>
<dbReference type="GO" id="GO:0016829">
    <property type="term" value="F:lyase activity"/>
    <property type="evidence" value="ECO:0007669"/>
    <property type="project" value="UniProtKB-KW"/>
</dbReference>
<dbReference type="AlphaFoldDB" id="A0A364P2N0"/>
<dbReference type="PANTHER" id="PTHR43413:SF1">
    <property type="entry name" value="SIROHEME DECARBOXYLASE NIRL SUBUNIT"/>
    <property type="match status" value="1"/>
</dbReference>
<feature type="domain" description="Siroheme decarboxylase AsnC-like ligand binding" evidence="6">
    <location>
        <begin position="55"/>
        <end position="142"/>
    </location>
</feature>
<evidence type="ECO:0000256" key="2">
    <source>
        <dbReference type="ARBA" id="ARBA00023444"/>
    </source>
</evidence>
<organism evidence="8 9">
    <name type="scientific">Paramagnetospirillum kuznetsovii</name>
    <dbReference type="NCBI Taxonomy" id="2053833"/>
    <lineage>
        <taxon>Bacteria</taxon>
        <taxon>Pseudomonadati</taxon>
        <taxon>Pseudomonadota</taxon>
        <taxon>Alphaproteobacteria</taxon>
        <taxon>Rhodospirillales</taxon>
        <taxon>Magnetospirillaceae</taxon>
        <taxon>Paramagnetospirillum</taxon>
    </lineage>
</organism>
<comment type="pathway">
    <text evidence="2">Porphyrin-containing compound metabolism.</text>
</comment>
<evidence type="ECO:0000256" key="4">
    <source>
        <dbReference type="ARBA" id="ARBA00023471"/>
    </source>
</evidence>
<evidence type="ECO:0000313" key="8">
    <source>
        <dbReference type="EMBL" id="RAU23520.1"/>
    </source>
</evidence>
<dbReference type="Gene3D" id="3.30.70.3460">
    <property type="match status" value="1"/>
</dbReference>
<accession>A0A364P2N0</accession>
<proteinExistence type="inferred from homology"/>
<evidence type="ECO:0000256" key="5">
    <source>
        <dbReference type="ARBA" id="ARBA00048470"/>
    </source>
</evidence>
<evidence type="ECO:0000259" key="6">
    <source>
        <dbReference type="Pfam" id="PF17805"/>
    </source>
</evidence>
<dbReference type="Pfam" id="PF22451">
    <property type="entry name" value="NirdL-like_HTH"/>
    <property type="match status" value="1"/>
</dbReference>
<sequence length="148" mass="16589">MVLATQDGLPITERPYHAVAETVGTSAEDVMARMTRLLNAGVIRRIGLVPNHYALGYRFNGMTVWDVADEHVAEAGRRVGGLDFVSHCYQRPRHLPDWPYSLFAMIHARERAVADQLVERIAECLGPLSRGHLVLFSSRILKKTGLRL</sequence>
<evidence type="ECO:0000259" key="7">
    <source>
        <dbReference type="Pfam" id="PF22451"/>
    </source>
</evidence>
<gene>
    <name evidence="8" type="ORF">CU669_04580</name>
</gene>
<dbReference type="Proteomes" id="UP000251075">
    <property type="component" value="Unassembled WGS sequence"/>
</dbReference>
<dbReference type="InterPro" id="IPR050684">
    <property type="entry name" value="HTH-Siroheme_Decarb"/>
</dbReference>
<keyword evidence="1" id="KW-0456">Lyase</keyword>
<dbReference type="EMBL" id="PGTO01000002">
    <property type="protein sequence ID" value="RAU23520.1"/>
    <property type="molecule type" value="Genomic_DNA"/>
</dbReference>
<dbReference type="InterPro" id="IPR053953">
    <property type="entry name" value="NirdL-like_HTH"/>
</dbReference>
<comment type="catalytic activity">
    <reaction evidence="5">
        <text>siroheme + 2 H(+) = 12,18-didecarboxysiroheme + 2 CO2</text>
        <dbReference type="Rhea" id="RHEA:19093"/>
        <dbReference type="ChEBI" id="CHEBI:15378"/>
        <dbReference type="ChEBI" id="CHEBI:16526"/>
        <dbReference type="ChEBI" id="CHEBI:60052"/>
        <dbReference type="ChEBI" id="CHEBI:140497"/>
        <dbReference type="EC" id="4.1.1.111"/>
    </reaction>
</comment>
<dbReference type="Pfam" id="PF17805">
    <property type="entry name" value="AsnC_trans_reg2"/>
    <property type="match status" value="1"/>
</dbReference>
<protein>
    <recommendedName>
        <fullName evidence="4">siroheme decarboxylase</fullName>
        <ecNumber evidence="4">4.1.1.111</ecNumber>
    </recommendedName>
</protein>
<dbReference type="PANTHER" id="PTHR43413">
    <property type="entry name" value="TRANSCRIPTIONAL REGULATOR, ASNC FAMILY"/>
    <property type="match status" value="1"/>
</dbReference>
<comment type="caution">
    <text evidence="8">The sequence shown here is derived from an EMBL/GenBank/DDBJ whole genome shotgun (WGS) entry which is preliminary data.</text>
</comment>
<dbReference type="EC" id="4.1.1.111" evidence="4"/>
<evidence type="ECO:0000256" key="3">
    <source>
        <dbReference type="ARBA" id="ARBA00023457"/>
    </source>
</evidence>
<comment type="similarity">
    <text evidence="3">Belongs to the Ahb/Nir family.</text>
</comment>